<protein>
    <submittedName>
        <fullName evidence="1">Uncharacterized protein</fullName>
    </submittedName>
</protein>
<evidence type="ECO:0000313" key="1">
    <source>
        <dbReference type="EMBL" id="QJA73804.1"/>
    </source>
</evidence>
<dbReference type="AlphaFoldDB" id="A0A6M3JV24"/>
<organism evidence="1">
    <name type="scientific">viral metagenome</name>
    <dbReference type="NCBI Taxonomy" id="1070528"/>
    <lineage>
        <taxon>unclassified sequences</taxon>
        <taxon>metagenomes</taxon>
        <taxon>organismal metagenomes</taxon>
    </lineage>
</organism>
<dbReference type="EMBL" id="MT142054">
    <property type="protein sequence ID" value="QJA73804.1"/>
    <property type="molecule type" value="Genomic_DNA"/>
</dbReference>
<gene>
    <name evidence="1" type="ORF">MM415A02228_0007</name>
</gene>
<proteinExistence type="predicted"/>
<reference evidence="1" key="1">
    <citation type="submission" date="2020-03" db="EMBL/GenBank/DDBJ databases">
        <title>The deep terrestrial virosphere.</title>
        <authorList>
            <person name="Holmfeldt K."/>
            <person name="Nilsson E."/>
            <person name="Simone D."/>
            <person name="Lopez-Fernandez M."/>
            <person name="Wu X."/>
            <person name="de Brujin I."/>
            <person name="Lundin D."/>
            <person name="Andersson A."/>
            <person name="Bertilsson S."/>
            <person name="Dopson M."/>
        </authorList>
    </citation>
    <scope>NUCLEOTIDE SEQUENCE</scope>
    <source>
        <strain evidence="1">MM415A02228</strain>
    </source>
</reference>
<name>A0A6M3JV24_9ZZZZ</name>
<sequence length="90" mass="11001">MQQKLFDWNNNIYDKDDIHYKDDKYELCHTEIKCNKCYFVIHVTVKHEYLNNSLKDFNPYNNTYMYTYSDIYCPNCGSLYRIIGRLVSVY</sequence>
<accession>A0A6M3JV24</accession>